<dbReference type="InterPro" id="IPR015927">
    <property type="entry name" value="Peptidase_S24_S26A/B/C"/>
</dbReference>
<keyword evidence="3" id="KW-1185">Reference proteome</keyword>
<proteinExistence type="predicted"/>
<dbReference type="EMBL" id="JASGBP010000001">
    <property type="protein sequence ID" value="MDI9256362.1"/>
    <property type="molecule type" value="Genomic_DNA"/>
</dbReference>
<evidence type="ECO:0000313" key="2">
    <source>
        <dbReference type="EMBL" id="MDI9256362.1"/>
    </source>
</evidence>
<dbReference type="InterPro" id="IPR039418">
    <property type="entry name" value="LexA-like"/>
</dbReference>
<gene>
    <name evidence="2" type="ORF">QHT84_02925</name>
</gene>
<dbReference type="Pfam" id="PF00717">
    <property type="entry name" value="Peptidase_S24"/>
    <property type="match status" value="1"/>
</dbReference>
<dbReference type="SUPFAM" id="SSF51306">
    <property type="entry name" value="LexA/Signal peptidase"/>
    <property type="match status" value="1"/>
</dbReference>
<accession>A0ABT6XMQ3</accession>
<dbReference type="InterPro" id="IPR010982">
    <property type="entry name" value="Lambda_DNA-bd_dom_sf"/>
</dbReference>
<dbReference type="CDD" id="cd06529">
    <property type="entry name" value="S24_LexA-like"/>
    <property type="match status" value="1"/>
</dbReference>
<dbReference type="Gene3D" id="1.10.260.40">
    <property type="entry name" value="lambda repressor-like DNA-binding domains"/>
    <property type="match status" value="1"/>
</dbReference>
<evidence type="ECO:0000313" key="3">
    <source>
        <dbReference type="Proteomes" id="UP001230035"/>
    </source>
</evidence>
<organism evidence="2 3">
    <name type="scientific">Flavobacterium sedimenticola</name>
    <dbReference type="NCBI Taxonomy" id="3043286"/>
    <lineage>
        <taxon>Bacteria</taxon>
        <taxon>Pseudomonadati</taxon>
        <taxon>Bacteroidota</taxon>
        <taxon>Flavobacteriia</taxon>
        <taxon>Flavobacteriales</taxon>
        <taxon>Flavobacteriaceae</taxon>
        <taxon>Flavobacterium</taxon>
    </lineage>
</organism>
<dbReference type="RefSeq" id="WP_283238041.1">
    <property type="nucleotide sequence ID" value="NZ_JASGBP010000001.1"/>
</dbReference>
<dbReference type="Pfam" id="PF01381">
    <property type="entry name" value="HTH_3"/>
    <property type="match status" value="1"/>
</dbReference>
<dbReference type="Proteomes" id="UP001230035">
    <property type="component" value="Unassembled WGS sequence"/>
</dbReference>
<dbReference type="SUPFAM" id="SSF47413">
    <property type="entry name" value="lambda repressor-like DNA-binding domains"/>
    <property type="match status" value="1"/>
</dbReference>
<sequence length="233" mass="27069">MAESLTSEEIKSIRIRLGMTQTEFGEMLGAKLRTVQSWENGDRNMKEGTVMLLKQKTDAHNAAHSVNDTPDTYNIEVKHLDGLRSSIMHVPMVNQYAYAGYLSGFADNEYVENLPKIPFIVDKEYRGEYLCFEVKGDSMECDTEESIPEGSILLCRNVRKEYWKNKLHIHKWDFVIVHNTDGILVKRIINHNVEAGIITIHSLNEFYPDRELHLKDIQQIFNIVEVQTKRKRR</sequence>
<dbReference type="SMART" id="SM00530">
    <property type="entry name" value="HTH_XRE"/>
    <property type="match status" value="1"/>
</dbReference>
<protein>
    <submittedName>
        <fullName evidence="2">S24 family peptidase</fullName>
    </submittedName>
</protein>
<dbReference type="Gene3D" id="2.10.109.10">
    <property type="entry name" value="Umud Fragment, subunit A"/>
    <property type="match status" value="1"/>
</dbReference>
<comment type="caution">
    <text evidence="2">The sequence shown here is derived from an EMBL/GenBank/DDBJ whole genome shotgun (WGS) entry which is preliminary data.</text>
</comment>
<reference evidence="2 3" key="1">
    <citation type="submission" date="2023-05" db="EMBL/GenBank/DDBJ databases">
        <title>Flavobacterium sedimenti sp. nov., isolated from the sediment.</title>
        <authorList>
            <person name="Wu N."/>
        </authorList>
    </citation>
    <scope>NUCLEOTIDE SEQUENCE [LARGE SCALE GENOMIC DNA]</scope>
    <source>
        <strain evidence="2 3">YZ-48</strain>
    </source>
</reference>
<dbReference type="PROSITE" id="PS50943">
    <property type="entry name" value="HTH_CROC1"/>
    <property type="match status" value="1"/>
</dbReference>
<dbReference type="CDD" id="cd00093">
    <property type="entry name" value="HTH_XRE"/>
    <property type="match status" value="1"/>
</dbReference>
<feature type="domain" description="HTH cro/C1-type" evidence="1">
    <location>
        <begin position="10"/>
        <end position="44"/>
    </location>
</feature>
<dbReference type="InterPro" id="IPR036286">
    <property type="entry name" value="LexA/Signal_pep-like_sf"/>
</dbReference>
<evidence type="ECO:0000259" key="1">
    <source>
        <dbReference type="PROSITE" id="PS50943"/>
    </source>
</evidence>
<dbReference type="InterPro" id="IPR001387">
    <property type="entry name" value="Cro/C1-type_HTH"/>
</dbReference>
<name>A0ABT6XMQ3_9FLAO</name>